<dbReference type="EMBL" id="JAEINI020000001">
    <property type="protein sequence ID" value="MCB5225471.1"/>
    <property type="molecule type" value="Genomic_DNA"/>
</dbReference>
<sequence length="57" mass="6580">MVRLVFLLPLLMSLGWYLFLRNYGIPLKQGLRGFIYIGAFNAIIALVLWALILITNR</sequence>
<accession>A0ABS8BZH7</accession>
<protein>
    <recommendedName>
        <fullName evidence="4">Superinfection immunity protein</fullName>
    </recommendedName>
</protein>
<evidence type="ECO:0008006" key="4">
    <source>
        <dbReference type="Google" id="ProtNLM"/>
    </source>
</evidence>
<evidence type="ECO:0000313" key="3">
    <source>
        <dbReference type="Proteomes" id="UP000633814"/>
    </source>
</evidence>
<evidence type="ECO:0000256" key="1">
    <source>
        <dbReference type="SAM" id="Phobius"/>
    </source>
</evidence>
<comment type="caution">
    <text evidence="2">The sequence shown here is derived from an EMBL/GenBank/DDBJ whole genome shotgun (WGS) entry which is preliminary data.</text>
</comment>
<feature type="transmembrane region" description="Helical" evidence="1">
    <location>
        <begin position="34"/>
        <end position="54"/>
    </location>
</feature>
<keyword evidence="1" id="KW-0812">Transmembrane</keyword>
<gene>
    <name evidence="2" type="ORF">JAO78_001385</name>
</gene>
<keyword evidence="1" id="KW-1133">Transmembrane helix</keyword>
<proteinExistence type="predicted"/>
<dbReference type="RefSeq" id="WP_226749560.1">
    <property type="nucleotide sequence ID" value="NZ_JAEINI020000001.1"/>
</dbReference>
<evidence type="ECO:0000313" key="2">
    <source>
        <dbReference type="EMBL" id="MCB5225471.1"/>
    </source>
</evidence>
<organism evidence="2 3">
    <name type="scientific">Alishewanella maricola</name>
    <dbReference type="NCBI Taxonomy" id="2795740"/>
    <lineage>
        <taxon>Bacteria</taxon>
        <taxon>Pseudomonadati</taxon>
        <taxon>Pseudomonadota</taxon>
        <taxon>Gammaproteobacteria</taxon>
        <taxon>Alteromonadales</taxon>
        <taxon>Alteromonadaceae</taxon>
        <taxon>Alishewanella</taxon>
    </lineage>
</organism>
<keyword evidence="3" id="KW-1185">Reference proteome</keyword>
<reference evidence="2 3" key="1">
    <citation type="submission" date="2021-10" db="EMBL/GenBank/DDBJ databases">
        <title>Alishewanella koreense sp. nov. isolated from seawater of southwestern coast in South Korea and the proposal for the reclassification of Rheinheimera perlucida and Rheinheimera tuosuensis as Arsukibacterium perlucida and Arsukibacterium tuosuensis.</title>
        <authorList>
            <person name="Kim K.H."/>
            <person name="Ruan W."/>
            <person name="Kim K.R."/>
            <person name="Baek J.H."/>
            <person name="Jeon C.O."/>
        </authorList>
    </citation>
    <scope>NUCLEOTIDE SEQUENCE [LARGE SCALE GENOMIC DNA]</scope>
    <source>
        <strain evidence="2 3">16-MA</strain>
    </source>
</reference>
<dbReference type="Proteomes" id="UP000633814">
    <property type="component" value="Unassembled WGS sequence"/>
</dbReference>
<keyword evidence="1" id="KW-0472">Membrane</keyword>
<name>A0ABS8BZH7_9ALTE</name>